<dbReference type="Proteomes" id="UP001568358">
    <property type="component" value="Unassembled WGS sequence"/>
</dbReference>
<dbReference type="InterPro" id="IPR009061">
    <property type="entry name" value="DNA-bd_dom_put_sf"/>
</dbReference>
<keyword evidence="1" id="KW-0238">DNA-binding</keyword>
<dbReference type="SUPFAM" id="SSF53335">
    <property type="entry name" value="S-adenosyl-L-methionine-dependent methyltransferases"/>
    <property type="match status" value="1"/>
</dbReference>
<accession>A0ABV4JQB0</accession>
<evidence type="ECO:0000313" key="5">
    <source>
        <dbReference type="Proteomes" id="UP001568358"/>
    </source>
</evidence>
<proteinExistence type="predicted"/>
<dbReference type="PRINTS" id="PR00040">
    <property type="entry name" value="HTHMERR"/>
</dbReference>
<name>A0ABV4JQB0_9BACT</name>
<keyword evidence="4" id="KW-0489">Methyltransferase</keyword>
<feature type="coiled-coil region" evidence="2">
    <location>
        <begin position="70"/>
        <end position="97"/>
    </location>
</feature>
<dbReference type="SUPFAM" id="SSF46955">
    <property type="entry name" value="Putative DNA-binding domain"/>
    <property type="match status" value="1"/>
</dbReference>
<evidence type="ECO:0000313" key="4">
    <source>
        <dbReference type="EMBL" id="MEZ6852935.1"/>
    </source>
</evidence>
<dbReference type="EMBL" id="JBFSOO010000003">
    <property type="protein sequence ID" value="MEZ6852935.1"/>
    <property type="molecule type" value="Genomic_DNA"/>
</dbReference>
<dbReference type="PANTHER" id="PTHR30204:SF90">
    <property type="entry name" value="HTH-TYPE TRANSCRIPTIONAL ACTIVATOR MTA"/>
    <property type="match status" value="1"/>
</dbReference>
<dbReference type="InterPro" id="IPR041698">
    <property type="entry name" value="Methyltransf_25"/>
</dbReference>
<dbReference type="Gene3D" id="3.40.50.150">
    <property type="entry name" value="Vaccinia Virus protein VP39"/>
    <property type="match status" value="1"/>
</dbReference>
<keyword evidence="2" id="KW-0175">Coiled coil</keyword>
<keyword evidence="5" id="KW-1185">Reference proteome</keyword>
<dbReference type="InterPro" id="IPR047057">
    <property type="entry name" value="MerR_fam"/>
</dbReference>
<evidence type="ECO:0000256" key="2">
    <source>
        <dbReference type="SAM" id="Coils"/>
    </source>
</evidence>
<dbReference type="Pfam" id="PF13411">
    <property type="entry name" value="MerR_1"/>
    <property type="match status" value="1"/>
</dbReference>
<dbReference type="Pfam" id="PF13649">
    <property type="entry name" value="Methyltransf_25"/>
    <property type="match status" value="1"/>
</dbReference>
<dbReference type="InterPro" id="IPR000551">
    <property type="entry name" value="MerR-type_HTH_dom"/>
</dbReference>
<reference evidence="4 5" key="1">
    <citation type="submission" date="2024-07" db="EMBL/GenBank/DDBJ databases">
        <title>Active virus-host system and metabolic interactions in a Lokiarchaeon culture.</title>
        <authorList>
            <person name="Ponce Toledo R.I."/>
            <person name="Rodrigues Oliveira T."/>
            <person name="Schleper C."/>
        </authorList>
    </citation>
    <scope>NUCLEOTIDE SEQUENCE [LARGE SCALE GENOMIC DNA]</scope>
    <source>
        <strain evidence="4 5">B35</strain>
    </source>
</reference>
<evidence type="ECO:0000256" key="1">
    <source>
        <dbReference type="ARBA" id="ARBA00023125"/>
    </source>
</evidence>
<gene>
    <name evidence="4" type="ORF">AB2Z07_05205</name>
</gene>
<dbReference type="EC" id="2.1.1.-" evidence="4"/>
<sequence length="430" mass="49474">MYTVGRLAKKFGLSRSTLLYYDSIGLLSPAHHTKGAYRQYSEDDAEKLRRICMYRETGISLKNITQILASETTSETAAVLENRLQELSNEIATMQNQQRIVADLLQKSALPTTPMNTDTWTTMFKEAGLSTEEMRCWHESFERMSPKEHVQFLKKLHMPEKEISMIRSWAGAPQSILKLQQQSEEFMTTFFRFYEGLNRKGPGSYSETLQALQICTNLPSKPKILDIGCGSGNNAVDLAKMSFGTITAMDIYEPYLHETRANAIAAGVSNRIITQKGDMAKLPFKTGQFDIIWSEGASYIMGFDAALTYWKQFIKPQGYLVISEAVWLKEDNTEELQNFWKEAYPAMRNSKKNINAIKEKGYTLLENFVIADSNWDIFYDALELHVKNLPSELLKEAYAEDILELIHREIQLYRRYRGHYGYEFYVMQTP</sequence>
<keyword evidence="4" id="KW-0808">Transferase</keyword>
<dbReference type="RefSeq" id="WP_371150121.1">
    <property type="nucleotide sequence ID" value="NZ_JBFSOO010000003.1"/>
</dbReference>
<dbReference type="InterPro" id="IPR029063">
    <property type="entry name" value="SAM-dependent_MTases_sf"/>
</dbReference>
<dbReference type="GO" id="GO:0032259">
    <property type="term" value="P:methylation"/>
    <property type="evidence" value="ECO:0007669"/>
    <property type="project" value="UniProtKB-KW"/>
</dbReference>
<dbReference type="PROSITE" id="PS50937">
    <property type="entry name" value="HTH_MERR_2"/>
    <property type="match status" value="1"/>
</dbReference>
<dbReference type="SMART" id="SM00422">
    <property type="entry name" value="HTH_MERR"/>
    <property type="match status" value="1"/>
</dbReference>
<feature type="domain" description="HTH merR-type" evidence="3">
    <location>
        <begin position="1"/>
        <end position="70"/>
    </location>
</feature>
<dbReference type="CDD" id="cd02440">
    <property type="entry name" value="AdoMet_MTases"/>
    <property type="match status" value="1"/>
</dbReference>
<organism evidence="4 5">
    <name type="scientific">Halodesulfovibrio aestuarii</name>
    <dbReference type="NCBI Taxonomy" id="126333"/>
    <lineage>
        <taxon>Bacteria</taxon>
        <taxon>Pseudomonadati</taxon>
        <taxon>Thermodesulfobacteriota</taxon>
        <taxon>Desulfovibrionia</taxon>
        <taxon>Desulfovibrionales</taxon>
        <taxon>Desulfovibrionaceae</taxon>
        <taxon>Halodesulfovibrio</taxon>
    </lineage>
</organism>
<dbReference type="PANTHER" id="PTHR30204">
    <property type="entry name" value="REDOX-CYCLING DRUG-SENSING TRANSCRIPTIONAL ACTIVATOR SOXR"/>
    <property type="match status" value="1"/>
</dbReference>
<dbReference type="Gene3D" id="1.10.1660.10">
    <property type="match status" value="1"/>
</dbReference>
<evidence type="ECO:0000259" key="3">
    <source>
        <dbReference type="PROSITE" id="PS50937"/>
    </source>
</evidence>
<dbReference type="GO" id="GO:0008168">
    <property type="term" value="F:methyltransferase activity"/>
    <property type="evidence" value="ECO:0007669"/>
    <property type="project" value="UniProtKB-KW"/>
</dbReference>
<protein>
    <submittedName>
        <fullName evidence="4">MerR family transcriptional regulator</fullName>
        <ecNumber evidence="4">2.1.1.-</ecNumber>
    </submittedName>
</protein>
<comment type="caution">
    <text evidence="4">The sequence shown here is derived from an EMBL/GenBank/DDBJ whole genome shotgun (WGS) entry which is preliminary data.</text>
</comment>